<feature type="domain" description="ChsH2 rubredoxin-like zinc ribbon" evidence="1">
    <location>
        <begin position="41"/>
        <end position="76"/>
    </location>
</feature>
<dbReference type="PaxDb" id="273075-Ta0031"/>
<dbReference type="Gene3D" id="6.10.30.10">
    <property type="match status" value="1"/>
</dbReference>
<organism evidence="2 3">
    <name type="scientific">Thermoplasma acidophilum (strain ATCC 25905 / DSM 1728 / JCM 9062 / NBRC 15155 / AMRC-C165)</name>
    <dbReference type="NCBI Taxonomy" id="273075"/>
    <lineage>
        <taxon>Archaea</taxon>
        <taxon>Methanobacteriati</taxon>
        <taxon>Thermoplasmatota</taxon>
        <taxon>Thermoplasmata</taxon>
        <taxon>Thermoplasmatales</taxon>
        <taxon>Thermoplasmataceae</taxon>
        <taxon>Thermoplasma</taxon>
    </lineage>
</organism>
<dbReference type="EMBL" id="AL445063">
    <property type="protein sequence ID" value="CAC11180.1"/>
    <property type="molecule type" value="Genomic_DNA"/>
</dbReference>
<dbReference type="SUPFAM" id="SSF50249">
    <property type="entry name" value="Nucleic acid-binding proteins"/>
    <property type="match status" value="1"/>
</dbReference>
<accession>Q9HM38</accession>
<sequence length="157" mass="17842">MKAMPEYIARDEKTNNALLVDMRNLSIKYRIPVSRIEKFYDGLDHGVIMGTRCPVCGARFFPPQAWCSECGYSGDMEFYQLDTHGHLLTFTRIFAKPKSFSGFGDYTVGIAHLDRENLNVLAWIDASIDKPQVGMDVVIKVEKRKEDGATIYLISRP</sequence>
<reference evidence="2 3" key="1">
    <citation type="journal article" date="2000" name="Nature">
        <title>The genome sequence of the thermoacidophilic scavenger Thermoplasma acidophilum.</title>
        <authorList>
            <person name="Ruepp A."/>
            <person name="Graml W."/>
            <person name="Santos-Martinez M.L."/>
            <person name="Koretke K.K."/>
            <person name="Volker C."/>
            <person name="Mewes H.W."/>
            <person name="Frishman D."/>
            <person name="Stocker S."/>
            <person name="Lupas A.N."/>
            <person name="Baumeister W."/>
        </authorList>
    </citation>
    <scope>NUCLEOTIDE SEQUENCE [LARGE SCALE GENOMIC DNA]</scope>
    <source>
        <strain evidence="3">ATCC 25905 / DSM 1728 / JCM 9062 / NBRC 15155 / AMRC-C165</strain>
    </source>
</reference>
<dbReference type="InterPro" id="IPR012340">
    <property type="entry name" value="NA-bd_OB-fold"/>
</dbReference>
<dbReference type="InParanoid" id="Q9HM38"/>
<dbReference type="Proteomes" id="UP000001024">
    <property type="component" value="Chromosome"/>
</dbReference>
<dbReference type="Pfam" id="PF12172">
    <property type="entry name" value="zf-ChsH2"/>
    <property type="match status" value="1"/>
</dbReference>
<name>Q9HM38_THEAC</name>
<evidence type="ECO:0000313" key="2">
    <source>
        <dbReference type="EMBL" id="CAC11180.1"/>
    </source>
</evidence>
<dbReference type="HOGENOM" id="CLU_119412_2_1_2"/>
<dbReference type="eggNOG" id="arCOG01283">
    <property type="taxonomic scope" value="Archaea"/>
</dbReference>
<dbReference type="STRING" id="273075.gene:9571247"/>
<dbReference type="InterPro" id="IPR052513">
    <property type="entry name" value="Thioester_dehydratase-like"/>
</dbReference>
<dbReference type="EnsemblBacteria" id="CAC11180">
    <property type="protein sequence ID" value="CAC11180"/>
    <property type="gene ID" value="CAC11180"/>
</dbReference>
<keyword evidence="3" id="KW-1185">Reference proteome</keyword>
<dbReference type="InterPro" id="IPR022002">
    <property type="entry name" value="ChsH2_Znr"/>
</dbReference>
<evidence type="ECO:0000313" key="3">
    <source>
        <dbReference type="Proteomes" id="UP000001024"/>
    </source>
</evidence>
<dbReference type="AlphaFoldDB" id="Q9HM38"/>
<evidence type="ECO:0000259" key="1">
    <source>
        <dbReference type="Pfam" id="PF12172"/>
    </source>
</evidence>
<protein>
    <recommendedName>
        <fullName evidence="1">ChsH2 rubredoxin-like zinc ribbon domain-containing protein</fullName>
    </recommendedName>
</protein>
<gene>
    <name evidence="2" type="ordered locus">Ta0031</name>
</gene>
<dbReference type="PANTHER" id="PTHR34075">
    <property type="entry name" value="BLR3430 PROTEIN"/>
    <property type="match status" value="1"/>
</dbReference>
<dbReference type="OrthoDB" id="9573at2157"/>
<dbReference type="KEGG" id="tac:Ta0031"/>
<dbReference type="PANTHER" id="PTHR34075:SF6">
    <property type="entry name" value="DNA-BINDING PROTEIN"/>
    <property type="match status" value="1"/>
</dbReference>
<proteinExistence type="predicted"/>